<feature type="domain" description="DUF1559" evidence="1">
    <location>
        <begin position="31"/>
        <end position="305"/>
    </location>
</feature>
<proteinExistence type="predicted"/>
<dbReference type="InterPro" id="IPR012902">
    <property type="entry name" value="N_methyl_site"/>
</dbReference>
<dbReference type="NCBIfam" id="TIGR02532">
    <property type="entry name" value="IV_pilin_GFxxxE"/>
    <property type="match status" value="1"/>
</dbReference>
<dbReference type="InterPro" id="IPR027558">
    <property type="entry name" value="Pre_pil_HX9DG_C"/>
</dbReference>
<dbReference type="PANTHER" id="PTHR30093">
    <property type="entry name" value="GENERAL SECRETION PATHWAY PROTEIN G"/>
    <property type="match status" value="1"/>
</dbReference>
<dbReference type="Proteomes" id="UP000316426">
    <property type="component" value="Chromosome"/>
</dbReference>
<dbReference type="RefSeq" id="WP_145117092.1">
    <property type="nucleotide sequence ID" value="NZ_CP036349.1"/>
</dbReference>
<protein>
    <submittedName>
        <fullName evidence="2">Fimbrial protein</fullName>
    </submittedName>
</protein>
<dbReference type="SUPFAM" id="SSF54523">
    <property type="entry name" value="Pili subunits"/>
    <property type="match status" value="1"/>
</dbReference>
<evidence type="ECO:0000313" key="3">
    <source>
        <dbReference type="Proteomes" id="UP000316426"/>
    </source>
</evidence>
<dbReference type="AlphaFoldDB" id="A0A518KE68"/>
<dbReference type="NCBIfam" id="TIGR04294">
    <property type="entry name" value="pre_pil_HX9DG"/>
    <property type="match status" value="1"/>
</dbReference>
<dbReference type="Gene3D" id="3.30.700.10">
    <property type="entry name" value="Glycoprotein, Type 4 Pilin"/>
    <property type="match status" value="1"/>
</dbReference>
<name>A0A518KE68_9BACT</name>
<accession>A0A518KE68</accession>
<dbReference type="PANTHER" id="PTHR30093:SF2">
    <property type="entry name" value="TYPE II SECRETION SYSTEM PROTEIN H"/>
    <property type="match status" value="1"/>
</dbReference>
<keyword evidence="3" id="KW-1185">Reference proteome</keyword>
<gene>
    <name evidence="2" type="primary">pilE1</name>
    <name evidence="2" type="ORF">Spa11_42930</name>
</gene>
<evidence type="ECO:0000259" key="1">
    <source>
        <dbReference type="Pfam" id="PF07596"/>
    </source>
</evidence>
<dbReference type="InterPro" id="IPR011453">
    <property type="entry name" value="DUF1559"/>
</dbReference>
<sequence length="323" mass="34539">MATKKGFTLVELLVVIAIIGILVALLLPAVQAARESARRSQCTNNVRQMGLALQMYHDTHKHFPPGHDETGVDGPSYRHQLSWLTLCLPFLEERAIADMITPDLIDPATNAHTNVKLVEAGRNVIPTFTCPSDPISPYEVAGVPRDSAQTLYFAPTNYLGNQGIVCECRTKVCSGIFGHDTKFKMSQITDGTSHTIAVGESLKGDLDPSTLTDNYIYLAGSGNANDISTCVGGDPNTADRATVWIGGQPHLNMFSTSRPPNDPRTDCKAPSNGCTNFAARSAHPGGAMLAFADGSVRFVSDSIDETTMQALGTRAAGDIPGDY</sequence>
<dbReference type="Pfam" id="PF07596">
    <property type="entry name" value="SBP_bac_10"/>
    <property type="match status" value="1"/>
</dbReference>
<dbReference type="Pfam" id="PF07963">
    <property type="entry name" value="N_methyl"/>
    <property type="match status" value="1"/>
</dbReference>
<dbReference type="PROSITE" id="PS00409">
    <property type="entry name" value="PROKAR_NTER_METHYL"/>
    <property type="match status" value="1"/>
</dbReference>
<dbReference type="EMBL" id="CP036349">
    <property type="protein sequence ID" value="QDV76069.1"/>
    <property type="molecule type" value="Genomic_DNA"/>
</dbReference>
<dbReference type="KEGG" id="bmei:Spa11_42930"/>
<organism evidence="2 3">
    <name type="scientific">Botrimarina mediterranea</name>
    <dbReference type="NCBI Taxonomy" id="2528022"/>
    <lineage>
        <taxon>Bacteria</taxon>
        <taxon>Pseudomonadati</taxon>
        <taxon>Planctomycetota</taxon>
        <taxon>Planctomycetia</taxon>
        <taxon>Pirellulales</taxon>
        <taxon>Lacipirellulaceae</taxon>
        <taxon>Botrimarina</taxon>
    </lineage>
</organism>
<reference evidence="2 3" key="1">
    <citation type="submission" date="2019-02" db="EMBL/GenBank/DDBJ databases">
        <title>Deep-cultivation of Planctomycetes and their phenomic and genomic characterization uncovers novel biology.</title>
        <authorList>
            <person name="Wiegand S."/>
            <person name="Jogler M."/>
            <person name="Boedeker C."/>
            <person name="Pinto D."/>
            <person name="Vollmers J."/>
            <person name="Rivas-Marin E."/>
            <person name="Kohn T."/>
            <person name="Peeters S.H."/>
            <person name="Heuer A."/>
            <person name="Rast P."/>
            <person name="Oberbeckmann S."/>
            <person name="Bunk B."/>
            <person name="Jeske O."/>
            <person name="Meyerdierks A."/>
            <person name="Storesund J.E."/>
            <person name="Kallscheuer N."/>
            <person name="Luecker S."/>
            <person name="Lage O.M."/>
            <person name="Pohl T."/>
            <person name="Merkel B.J."/>
            <person name="Hornburger P."/>
            <person name="Mueller R.-W."/>
            <person name="Bruemmer F."/>
            <person name="Labrenz M."/>
            <person name="Spormann A.M."/>
            <person name="Op den Camp H."/>
            <person name="Overmann J."/>
            <person name="Amann R."/>
            <person name="Jetten M.S.M."/>
            <person name="Mascher T."/>
            <person name="Medema M.H."/>
            <person name="Devos D.P."/>
            <person name="Kaster A.-K."/>
            <person name="Ovreas L."/>
            <person name="Rohde M."/>
            <person name="Galperin M.Y."/>
            <person name="Jogler C."/>
        </authorList>
    </citation>
    <scope>NUCLEOTIDE SEQUENCE [LARGE SCALE GENOMIC DNA]</scope>
    <source>
        <strain evidence="2 3">Spa11</strain>
    </source>
</reference>
<dbReference type="InterPro" id="IPR045584">
    <property type="entry name" value="Pilin-like"/>
</dbReference>
<evidence type="ECO:0000313" key="2">
    <source>
        <dbReference type="EMBL" id="QDV76069.1"/>
    </source>
</evidence>